<proteinExistence type="predicted"/>
<evidence type="ECO:0000313" key="4">
    <source>
        <dbReference type="Proteomes" id="UP000001058"/>
    </source>
</evidence>
<dbReference type="STRING" id="3068.D8U6S5"/>
<dbReference type="OrthoDB" id="558275at2759"/>
<dbReference type="AlphaFoldDB" id="D8U6S5"/>
<keyword evidence="4" id="KW-1185">Reference proteome</keyword>
<organism evidence="4">
    <name type="scientific">Volvox carteri f. nagariensis</name>
    <dbReference type="NCBI Taxonomy" id="3068"/>
    <lineage>
        <taxon>Eukaryota</taxon>
        <taxon>Viridiplantae</taxon>
        <taxon>Chlorophyta</taxon>
        <taxon>core chlorophytes</taxon>
        <taxon>Chlorophyceae</taxon>
        <taxon>CS clade</taxon>
        <taxon>Chlamydomonadales</taxon>
        <taxon>Volvocaceae</taxon>
        <taxon>Volvox</taxon>
    </lineage>
</organism>
<evidence type="ECO:0000313" key="3">
    <source>
        <dbReference type="EMBL" id="EFJ44491.1"/>
    </source>
</evidence>
<dbReference type="InterPro" id="IPR006189">
    <property type="entry name" value="CHASE_dom"/>
</dbReference>
<evidence type="ECO:0000256" key="1">
    <source>
        <dbReference type="SAM" id="Phobius"/>
    </source>
</evidence>
<keyword evidence="1" id="KW-1133">Transmembrane helix</keyword>
<sequence>MISMVQLLDRLRGEAADCPVTLTRKSERSDTLNPTDCDAGITSDGSGPVISCEVPEVSLTDDSVAAFVHTPASFVFTVVMGHGGHIADSGLRDSQPNRFHSTWRRSEVVRGLIRSANAPTAVFSSFITLKPPISPHVQDKELVFALSAAVYLLQQLTTAISPLHLMTAIVQYNPQYSAVQSMFAGLAPALLAQTPPGLIPSLQYLPNGVLRDVFPPRGNETGIGSNVFQSAEQREEAVAMVRENTTSLHRLYDTVQGQVFLVARTPIFVSGMAPNETFGNPDTLDPYCGAACGYNATSRTKFWGFAAVQISFEVVTDFITSKLAALEGLGFQYEIRGLGLAPDTVIRSSQTREADAVRVTLPIADKNWEVSVSRTAGRRSGVYQGLLAGVIVLAVALALLMFAALVSRITSDRAAITASAEIRTPN</sequence>
<feature type="domain" description="CHASE" evidence="2">
    <location>
        <begin position="145"/>
        <end position="349"/>
    </location>
</feature>
<protein>
    <recommendedName>
        <fullName evidence="2">CHASE domain-containing protein</fullName>
    </recommendedName>
</protein>
<feature type="transmembrane region" description="Helical" evidence="1">
    <location>
        <begin position="382"/>
        <end position="406"/>
    </location>
</feature>
<name>D8U6S5_VOLCA</name>
<dbReference type="KEGG" id="vcn:VOLCADRAFT_95166"/>
<dbReference type="GO" id="GO:0003824">
    <property type="term" value="F:catalytic activity"/>
    <property type="evidence" value="ECO:0007669"/>
    <property type="project" value="UniProtKB-ARBA"/>
</dbReference>
<reference evidence="3 4" key="1">
    <citation type="journal article" date="2010" name="Science">
        <title>Genomic analysis of organismal complexity in the multicellular green alga Volvox carteri.</title>
        <authorList>
            <person name="Prochnik S.E."/>
            <person name="Umen J."/>
            <person name="Nedelcu A.M."/>
            <person name="Hallmann A."/>
            <person name="Miller S.M."/>
            <person name="Nishii I."/>
            <person name="Ferris P."/>
            <person name="Kuo A."/>
            <person name="Mitros T."/>
            <person name="Fritz-Laylin L.K."/>
            <person name="Hellsten U."/>
            <person name="Chapman J."/>
            <person name="Simakov O."/>
            <person name="Rensing S.A."/>
            <person name="Terry A."/>
            <person name="Pangilinan J."/>
            <person name="Kapitonov V."/>
            <person name="Jurka J."/>
            <person name="Salamov A."/>
            <person name="Shapiro H."/>
            <person name="Schmutz J."/>
            <person name="Grimwood J."/>
            <person name="Lindquist E."/>
            <person name="Lucas S."/>
            <person name="Grigoriev I.V."/>
            <person name="Schmitt R."/>
            <person name="Kirk D."/>
            <person name="Rokhsar D.S."/>
        </authorList>
    </citation>
    <scope>NUCLEOTIDE SEQUENCE [LARGE SCALE GENOMIC DNA]</scope>
    <source>
        <strain evidence="4">f. Nagariensis / Eve</strain>
    </source>
</reference>
<dbReference type="Proteomes" id="UP000001058">
    <property type="component" value="Unassembled WGS sequence"/>
</dbReference>
<keyword evidence="1" id="KW-0812">Transmembrane</keyword>
<dbReference type="InParanoid" id="D8U6S5"/>
<dbReference type="SMART" id="SM01079">
    <property type="entry name" value="CHASE"/>
    <property type="match status" value="1"/>
</dbReference>
<evidence type="ECO:0000259" key="2">
    <source>
        <dbReference type="SMART" id="SM01079"/>
    </source>
</evidence>
<dbReference type="RefSeq" id="XP_002954341.1">
    <property type="nucleotide sequence ID" value="XM_002954295.1"/>
</dbReference>
<gene>
    <name evidence="3" type="ORF">VOLCADRAFT_95166</name>
</gene>
<keyword evidence="1" id="KW-0472">Membrane</keyword>
<accession>D8U6S5</accession>
<dbReference type="GeneID" id="9624411"/>
<dbReference type="EMBL" id="GL378363">
    <property type="protein sequence ID" value="EFJ44491.1"/>
    <property type="molecule type" value="Genomic_DNA"/>
</dbReference>